<accession>A0A1F4VB84</accession>
<dbReference type="InterPro" id="IPR029044">
    <property type="entry name" value="Nucleotide-diphossugar_trans"/>
</dbReference>
<dbReference type="SUPFAM" id="SSF53448">
    <property type="entry name" value="Nucleotide-diphospho-sugar transferases"/>
    <property type="match status" value="1"/>
</dbReference>
<evidence type="ECO:0000256" key="1">
    <source>
        <dbReference type="ARBA" id="ARBA00010944"/>
    </source>
</evidence>
<dbReference type="STRING" id="1802620.A3D91_01170"/>
<dbReference type="GO" id="GO:0005829">
    <property type="term" value="C:cytosol"/>
    <property type="evidence" value="ECO:0007669"/>
    <property type="project" value="TreeGrafter"/>
</dbReference>
<dbReference type="Gene3D" id="3.90.550.10">
    <property type="entry name" value="Spore Coat Polysaccharide Biosynthesis Protein SpsA, Chain A"/>
    <property type="match status" value="1"/>
</dbReference>
<comment type="function">
    <text evidence="2">Catalyzes the reduction of dTDP-6-deoxy-L-lyxo-4-hexulose to yield dTDP-L-rhamnose.</text>
</comment>
<dbReference type="InterPro" id="IPR036291">
    <property type="entry name" value="NAD(P)-bd_dom_sf"/>
</dbReference>
<proteinExistence type="inferred from homology"/>
<feature type="domain" description="Glycosyltransferase 2-like" evidence="3">
    <location>
        <begin position="339"/>
        <end position="456"/>
    </location>
</feature>
<dbReference type="GO" id="GO:0008831">
    <property type="term" value="F:dTDP-4-dehydrorhamnose reductase activity"/>
    <property type="evidence" value="ECO:0007669"/>
    <property type="project" value="UniProtKB-EC"/>
</dbReference>
<dbReference type="InterPro" id="IPR029903">
    <property type="entry name" value="RmlD-like-bd"/>
</dbReference>
<dbReference type="PANTHER" id="PTHR10491">
    <property type="entry name" value="DTDP-4-DEHYDRORHAMNOSE REDUCTASE"/>
    <property type="match status" value="1"/>
</dbReference>
<evidence type="ECO:0000259" key="4">
    <source>
        <dbReference type="Pfam" id="PF04321"/>
    </source>
</evidence>
<comment type="similarity">
    <text evidence="1 2">Belongs to the dTDP-4-dehydrorhamnose reductase family.</text>
</comment>
<dbReference type="Proteomes" id="UP000178127">
    <property type="component" value="Unassembled WGS sequence"/>
</dbReference>
<dbReference type="Pfam" id="PF00535">
    <property type="entry name" value="Glycos_transf_2"/>
    <property type="match status" value="1"/>
</dbReference>
<evidence type="ECO:0000313" key="5">
    <source>
        <dbReference type="EMBL" id="OGC54492.1"/>
    </source>
</evidence>
<dbReference type="CDD" id="cd05254">
    <property type="entry name" value="dTDP_HR_like_SDR_e"/>
    <property type="match status" value="1"/>
</dbReference>
<keyword evidence="2" id="KW-0560">Oxidoreductase</keyword>
<name>A0A1F4VB84_UNCKA</name>
<sequence>MICIINLNAGFIFYGGIMKYFITGASGMLGTTLYKLFTKAGHQVVSTDLNPLDKWTIKLDVRDKDKVHSMIKENSPDWVINLAALTDLEYCEEHPQEAFDTNAGGAENVALTCKDLGIKMVHISTAGVFDGYSERPYTEDDEPNPINVYGKSKHEGDKKVLSIMKEYFIFRAGWMMGSGDRDKKFVNKILKQIDAGQTIIYGLIDKLGCPTYTLDFASGILKMTNESKDYGLYHMVSEGNCSRFDVALKMKEVLQLNHVWVKEVSGDFFNESFFAPRPACEVMVNKKFQEKGIKVMRNWQDAITDYLNEYFLYKYQFKARDIFEKYEPGFGSDGKPVVSIVTTAYRNEKFNEKYFDTVNNQTYQNVEVIFVDNLSPDNTFEDAKKRLKNGKIILSAENYGCAGGNNLGALHSTGKYIFFLGPDTWSDPRLVENLVNAAERDPINIFAAKQFTYDAKEFISCGIASDVFGYPARTYTPDGRKQLKKVFYADGSGVFMPLEEYIKVGMMDEDTFLFAEDVDLSWKAHMVGMEVIPVPDAVLYHYSGGSVGIGGYPTKDQKYVTTSKRRFMAERNIIRNILKNYSWWNILWVLPYYMLINLAEFIALTLTGQFSSATDSYINAYIWNIKNLKSTLRKRKGIQRVRTKSDFQVMKSMFFIPHKFLALLELGIPKVNK</sequence>
<dbReference type="UniPathway" id="UPA00124"/>
<evidence type="ECO:0000259" key="3">
    <source>
        <dbReference type="Pfam" id="PF00535"/>
    </source>
</evidence>
<comment type="caution">
    <text evidence="5">The sequence shown here is derived from an EMBL/GenBank/DDBJ whole genome shotgun (WGS) entry which is preliminary data.</text>
</comment>
<feature type="domain" description="RmlD-like substrate binding" evidence="4">
    <location>
        <begin position="18"/>
        <end position="310"/>
    </location>
</feature>
<comment type="pathway">
    <text evidence="2">Carbohydrate biosynthesis; dTDP-L-rhamnose biosynthesis.</text>
</comment>
<dbReference type="InterPro" id="IPR005913">
    <property type="entry name" value="dTDP_dehydrorham_reduct"/>
</dbReference>
<evidence type="ECO:0000256" key="2">
    <source>
        <dbReference type="RuleBase" id="RU364082"/>
    </source>
</evidence>
<evidence type="ECO:0000313" key="6">
    <source>
        <dbReference type="Proteomes" id="UP000178127"/>
    </source>
</evidence>
<dbReference type="SUPFAM" id="SSF51735">
    <property type="entry name" value="NAD(P)-binding Rossmann-fold domains"/>
    <property type="match status" value="1"/>
</dbReference>
<dbReference type="InterPro" id="IPR001173">
    <property type="entry name" value="Glyco_trans_2-like"/>
</dbReference>
<keyword evidence="2" id="KW-0521">NADP</keyword>
<organism evidence="5 6">
    <name type="scientific">candidate division WWE3 bacterium RIFCSPHIGHO2_02_FULL_38_14</name>
    <dbReference type="NCBI Taxonomy" id="1802620"/>
    <lineage>
        <taxon>Bacteria</taxon>
        <taxon>Katanobacteria</taxon>
    </lineage>
</organism>
<dbReference type="EC" id="1.1.1.133" evidence="2"/>
<reference evidence="5 6" key="1">
    <citation type="journal article" date="2016" name="Nat. Commun.">
        <title>Thousands of microbial genomes shed light on interconnected biogeochemical processes in an aquifer system.</title>
        <authorList>
            <person name="Anantharaman K."/>
            <person name="Brown C.T."/>
            <person name="Hug L.A."/>
            <person name="Sharon I."/>
            <person name="Castelle C.J."/>
            <person name="Probst A.J."/>
            <person name="Thomas B.C."/>
            <person name="Singh A."/>
            <person name="Wilkins M.J."/>
            <person name="Karaoz U."/>
            <person name="Brodie E.L."/>
            <person name="Williams K.H."/>
            <person name="Hubbard S.S."/>
            <person name="Banfield J.F."/>
        </authorList>
    </citation>
    <scope>NUCLEOTIDE SEQUENCE [LARGE SCALE GENOMIC DNA]</scope>
</reference>
<dbReference type="Pfam" id="PF04321">
    <property type="entry name" value="RmlD_sub_bind"/>
    <property type="match status" value="1"/>
</dbReference>
<dbReference type="PANTHER" id="PTHR10491:SF4">
    <property type="entry name" value="METHIONINE ADENOSYLTRANSFERASE 2 SUBUNIT BETA"/>
    <property type="match status" value="1"/>
</dbReference>
<dbReference type="EMBL" id="MEVD01000003">
    <property type="protein sequence ID" value="OGC54492.1"/>
    <property type="molecule type" value="Genomic_DNA"/>
</dbReference>
<dbReference type="GO" id="GO:0019305">
    <property type="term" value="P:dTDP-rhamnose biosynthetic process"/>
    <property type="evidence" value="ECO:0007669"/>
    <property type="project" value="UniProtKB-UniPathway"/>
</dbReference>
<dbReference type="CDD" id="cd04186">
    <property type="entry name" value="GT_2_like_c"/>
    <property type="match status" value="1"/>
</dbReference>
<dbReference type="AlphaFoldDB" id="A0A1F4VB84"/>
<gene>
    <name evidence="5" type="ORF">A3D91_01170</name>
</gene>
<protein>
    <recommendedName>
        <fullName evidence="2">dTDP-4-dehydrorhamnose reductase</fullName>
        <ecNumber evidence="2">1.1.1.133</ecNumber>
    </recommendedName>
</protein>
<dbReference type="Gene3D" id="3.40.50.720">
    <property type="entry name" value="NAD(P)-binding Rossmann-like Domain"/>
    <property type="match status" value="1"/>
</dbReference>